<accession>A0A8D5FX63</accession>
<reference evidence="1" key="1">
    <citation type="submission" date="2020-09" db="EMBL/GenBank/DDBJ databases">
        <title>Desulfogranum mesoprofundum gen. nov., sp. nov., a novel mesophilic, sulfate-reducing chemolithoautotroph isolated from a deep-sea hydrothermal vent chimney in the Suiyo Seamount.</title>
        <authorList>
            <person name="Hashimoto Y."/>
            <person name="Nakagawa S."/>
        </authorList>
    </citation>
    <scope>NUCLEOTIDE SEQUENCE</scope>
    <source>
        <strain evidence="1">KT2</strain>
    </source>
</reference>
<dbReference type="Proteomes" id="UP000826725">
    <property type="component" value="Chromosome"/>
</dbReference>
<protein>
    <submittedName>
        <fullName evidence="1">Uncharacterized protein</fullName>
    </submittedName>
</protein>
<proteinExistence type="predicted"/>
<gene>
    <name evidence="1" type="ORF">DGMP_39570</name>
</gene>
<evidence type="ECO:0000313" key="2">
    <source>
        <dbReference type="Proteomes" id="UP000826725"/>
    </source>
</evidence>
<evidence type="ECO:0000313" key="1">
    <source>
        <dbReference type="EMBL" id="BCL63264.1"/>
    </source>
</evidence>
<sequence>MRARLNKMATGEEFHFICDGKMADKIERIILLNGGEISAKDTRSYGVVISIRKK</sequence>
<keyword evidence="2" id="KW-1185">Reference proteome</keyword>
<name>A0A8D5FX63_9BACT</name>
<dbReference type="AlphaFoldDB" id="A0A8D5FX63"/>
<dbReference type="KEGG" id="dbk:DGMP_39570"/>
<dbReference type="RefSeq" id="WP_228855537.1">
    <property type="nucleotide sequence ID" value="NZ_AP024086.1"/>
</dbReference>
<organism evidence="1 2">
    <name type="scientific">Desulfomarina profundi</name>
    <dbReference type="NCBI Taxonomy" id="2772557"/>
    <lineage>
        <taxon>Bacteria</taxon>
        <taxon>Pseudomonadati</taxon>
        <taxon>Thermodesulfobacteriota</taxon>
        <taxon>Desulfobulbia</taxon>
        <taxon>Desulfobulbales</taxon>
        <taxon>Desulfobulbaceae</taxon>
        <taxon>Desulfomarina</taxon>
    </lineage>
</organism>
<dbReference type="EMBL" id="AP024086">
    <property type="protein sequence ID" value="BCL63264.1"/>
    <property type="molecule type" value="Genomic_DNA"/>
</dbReference>